<dbReference type="InterPro" id="IPR058240">
    <property type="entry name" value="rSAM_sf"/>
</dbReference>
<name>A0AAE0L336_9CHLO</name>
<comment type="subcellular location">
    <subcellularLocation>
        <location evidence="2">Cytoplasm</location>
    </subcellularLocation>
</comment>
<keyword evidence="9" id="KW-0479">Metal-binding</keyword>
<keyword evidence="7" id="KW-0808">Transferase</keyword>
<evidence type="ECO:0000256" key="2">
    <source>
        <dbReference type="ARBA" id="ARBA00004496"/>
    </source>
</evidence>
<dbReference type="GO" id="GO:0070475">
    <property type="term" value="P:rRNA base methylation"/>
    <property type="evidence" value="ECO:0007669"/>
    <property type="project" value="InterPro"/>
</dbReference>
<evidence type="ECO:0000256" key="10">
    <source>
        <dbReference type="ARBA" id="ARBA00023004"/>
    </source>
</evidence>
<reference evidence="14 15" key="1">
    <citation type="journal article" date="2015" name="Genome Biol. Evol.">
        <title>Comparative Genomics of a Bacterivorous Green Alga Reveals Evolutionary Causalities and Consequences of Phago-Mixotrophic Mode of Nutrition.</title>
        <authorList>
            <person name="Burns J.A."/>
            <person name="Paasch A."/>
            <person name="Narechania A."/>
            <person name="Kim E."/>
        </authorList>
    </citation>
    <scope>NUCLEOTIDE SEQUENCE [LARGE SCALE GENOMIC DNA]</scope>
    <source>
        <strain evidence="14 15">PLY_AMNH</strain>
    </source>
</reference>
<dbReference type="GO" id="GO:0030488">
    <property type="term" value="P:tRNA methylation"/>
    <property type="evidence" value="ECO:0007669"/>
    <property type="project" value="InterPro"/>
</dbReference>
<keyword evidence="6" id="KW-0489">Methyltransferase</keyword>
<dbReference type="GO" id="GO:0008173">
    <property type="term" value="F:RNA methyltransferase activity"/>
    <property type="evidence" value="ECO:0007669"/>
    <property type="project" value="InterPro"/>
</dbReference>
<dbReference type="SFLD" id="SFLDF00275">
    <property type="entry name" value="adenosine_C2_methyltransferase"/>
    <property type="match status" value="1"/>
</dbReference>
<dbReference type="FunFam" id="3.20.20.70:FF:000161">
    <property type="entry name" value="Dual-specificity RNA methyltransferase RlmN"/>
    <property type="match status" value="1"/>
</dbReference>
<dbReference type="InterPro" id="IPR013785">
    <property type="entry name" value="Aldolase_TIM"/>
</dbReference>
<evidence type="ECO:0000256" key="4">
    <source>
        <dbReference type="ARBA" id="ARBA00022490"/>
    </source>
</evidence>
<sequence length="577" mass="63604">MHRLGIEPGDASESEGYDSDKADKEFDEKLAVDRAAYFAGDVMAAAPAVGGRACGVGQSAFTSYMPKWLLASGGFQPGGAYPPAGSHTWDMPLERTRERFVAGGATYYPNPPFDDVPPPQLDDLADYLTVALDPDILAAYQRGFLAALRLRDSPQEVPGAACQTTSAKTLPTRGPTNYPTAADGKVLLKGMTLAQLERWVVHCGEKPSRALQLWGWLFRRDKLARTVDEMRRSGEVSRKWCTQLEDSAKMNGRLKLTETVVATDGTRKLLFQVLEGRGKQRTVEAVLIPTESRLTLCVSSQVGCGMNCQFCLTGRMGLLSNLDTDMIVEQVVVARRMARDEDLGEVTNVVFMGMGEPLSNLNSVLDACDILVDTGGLAFSRNKVTVSTSGLVPELRRFCSESPASLAVSLNATTDEVRSWLMPVNRRYNLATLIEALKEIFPREGRAQRHVFLEYIMLKDINDSLEDAERLVRLTEDLPCKINLISFNPHDGSEFFPSPMEQVRAFHDAVASKGRVVTIRHSRGDDASAACGQLGITELIGNSEKSLSPLRPPPRLRPPKHLEEVVMRMRSERPIRM</sequence>
<dbReference type="EMBL" id="LGRX02010603">
    <property type="protein sequence ID" value="KAK3270019.1"/>
    <property type="molecule type" value="Genomic_DNA"/>
</dbReference>
<comment type="cofactor">
    <cofactor evidence="1">
        <name>[4Fe-4S] cluster</name>
        <dbReference type="ChEBI" id="CHEBI:49883"/>
    </cofactor>
</comment>
<evidence type="ECO:0000313" key="14">
    <source>
        <dbReference type="EMBL" id="KAK3270019.1"/>
    </source>
</evidence>
<dbReference type="PANTHER" id="PTHR30544:SF9">
    <property type="entry name" value="RADICAL SAM SUPERFAMILY PROTEIN"/>
    <property type="match status" value="1"/>
</dbReference>
<feature type="region of interest" description="Disordered" evidence="12">
    <location>
        <begin position="1"/>
        <end position="20"/>
    </location>
</feature>
<evidence type="ECO:0000259" key="13">
    <source>
        <dbReference type="PROSITE" id="PS51918"/>
    </source>
</evidence>
<dbReference type="GO" id="GO:0005737">
    <property type="term" value="C:cytoplasm"/>
    <property type="evidence" value="ECO:0007669"/>
    <property type="project" value="UniProtKB-SubCell"/>
</dbReference>
<dbReference type="InterPro" id="IPR040072">
    <property type="entry name" value="Methyltransferase_A"/>
</dbReference>
<evidence type="ECO:0000256" key="7">
    <source>
        <dbReference type="ARBA" id="ARBA00022679"/>
    </source>
</evidence>
<keyword evidence="11" id="KW-0411">Iron-sulfur</keyword>
<dbReference type="Gene3D" id="1.10.150.530">
    <property type="match status" value="1"/>
</dbReference>
<feature type="domain" description="Radical SAM core" evidence="13">
    <location>
        <begin position="290"/>
        <end position="526"/>
    </location>
</feature>
<keyword evidence="4" id="KW-0963">Cytoplasm</keyword>
<evidence type="ECO:0000313" key="15">
    <source>
        <dbReference type="Proteomes" id="UP001190700"/>
    </source>
</evidence>
<evidence type="ECO:0000256" key="3">
    <source>
        <dbReference type="ARBA" id="ARBA00022485"/>
    </source>
</evidence>
<dbReference type="SFLD" id="SFLDG01062">
    <property type="entry name" value="methyltransferase_(Class_A)"/>
    <property type="match status" value="1"/>
</dbReference>
<dbReference type="Pfam" id="PF04055">
    <property type="entry name" value="Radical_SAM"/>
    <property type="match status" value="1"/>
</dbReference>
<evidence type="ECO:0000256" key="8">
    <source>
        <dbReference type="ARBA" id="ARBA00022691"/>
    </source>
</evidence>
<dbReference type="AlphaFoldDB" id="A0AAE0L336"/>
<accession>A0AAE0L336</accession>
<evidence type="ECO:0000256" key="5">
    <source>
        <dbReference type="ARBA" id="ARBA00022552"/>
    </source>
</evidence>
<evidence type="ECO:0000256" key="1">
    <source>
        <dbReference type="ARBA" id="ARBA00001966"/>
    </source>
</evidence>
<keyword evidence="10" id="KW-0408">Iron</keyword>
<dbReference type="PANTHER" id="PTHR30544">
    <property type="entry name" value="23S RRNA METHYLTRANSFERASE"/>
    <property type="match status" value="1"/>
</dbReference>
<dbReference type="InterPro" id="IPR004383">
    <property type="entry name" value="rRNA_lsu_MTrfase_RlmN/Cfr"/>
</dbReference>
<dbReference type="PROSITE" id="PS51918">
    <property type="entry name" value="RADICAL_SAM"/>
    <property type="match status" value="1"/>
</dbReference>
<keyword evidence="5" id="KW-0698">rRNA processing</keyword>
<evidence type="ECO:0000256" key="12">
    <source>
        <dbReference type="SAM" id="MobiDB-lite"/>
    </source>
</evidence>
<evidence type="ECO:0000256" key="11">
    <source>
        <dbReference type="ARBA" id="ARBA00023014"/>
    </source>
</evidence>
<dbReference type="Proteomes" id="UP001190700">
    <property type="component" value="Unassembled WGS sequence"/>
</dbReference>
<keyword evidence="3" id="KW-0004">4Fe-4S</keyword>
<dbReference type="SUPFAM" id="SSF102114">
    <property type="entry name" value="Radical SAM enzymes"/>
    <property type="match status" value="1"/>
</dbReference>
<comment type="caution">
    <text evidence="14">The sequence shown here is derived from an EMBL/GenBank/DDBJ whole genome shotgun (WGS) entry which is preliminary data.</text>
</comment>
<protein>
    <recommendedName>
        <fullName evidence="13">Radical SAM core domain-containing protein</fullName>
    </recommendedName>
</protein>
<dbReference type="Gene3D" id="3.20.20.70">
    <property type="entry name" value="Aldolase class I"/>
    <property type="match status" value="1"/>
</dbReference>
<gene>
    <name evidence="14" type="ORF">CYMTET_21564</name>
</gene>
<dbReference type="InterPro" id="IPR007197">
    <property type="entry name" value="rSAM"/>
</dbReference>
<evidence type="ECO:0000256" key="9">
    <source>
        <dbReference type="ARBA" id="ARBA00022723"/>
    </source>
</evidence>
<evidence type="ECO:0000256" key="6">
    <source>
        <dbReference type="ARBA" id="ARBA00022603"/>
    </source>
</evidence>
<dbReference type="NCBIfam" id="TIGR00048">
    <property type="entry name" value="rRNA_mod_RlmN"/>
    <property type="match status" value="1"/>
</dbReference>
<organism evidence="14 15">
    <name type="scientific">Cymbomonas tetramitiformis</name>
    <dbReference type="NCBI Taxonomy" id="36881"/>
    <lineage>
        <taxon>Eukaryota</taxon>
        <taxon>Viridiplantae</taxon>
        <taxon>Chlorophyta</taxon>
        <taxon>Pyramimonadophyceae</taxon>
        <taxon>Pyramimonadales</taxon>
        <taxon>Pyramimonadaceae</taxon>
        <taxon>Cymbomonas</taxon>
    </lineage>
</organism>
<dbReference type="CDD" id="cd01335">
    <property type="entry name" value="Radical_SAM"/>
    <property type="match status" value="1"/>
</dbReference>
<dbReference type="SFLD" id="SFLDS00029">
    <property type="entry name" value="Radical_SAM"/>
    <property type="match status" value="1"/>
</dbReference>
<dbReference type="GO" id="GO:0051539">
    <property type="term" value="F:4 iron, 4 sulfur cluster binding"/>
    <property type="evidence" value="ECO:0007669"/>
    <property type="project" value="UniProtKB-KW"/>
</dbReference>
<proteinExistence type="predicted"/>
<dbReference type="InterPro" id="IPR027492">
    <property type="entry name" value="RNA_MTrfase_RlmN"/>
</dbReference>
<keyword evidence="8" id="KW-0949">S-adenosyl-L-methionine</keyword>
<dbReference type="GO" id="GO:0046872">
    <property type="term" value="F:metal ion binding"/>
    <property type="evidence" value="ECO:0007669"/>
    <property type="project" value="UniProtKB-KW"/>
</dbReference>
<keyword evidence="15" id="KW-1185">Reference proteome</keyword>